<dbReference type="VEuPathDB" id="FungiDB:PV06_01282"/>
<dbReference type="AlphaFoldDB" id="A0A0D2CFN4"/>
<dbReference type="EMBL" id="KN847332">
    <property type="protein sequence ID" value="KIW48717.1"/>
    <property type="molecule type" value="Genomic_DNA"/>
</dbReference>
<evidence type="ECO:0000256" key="3">
    <source>
        <dbReference type="ARBA" id="ARBA00023015"/>
    </source>
</evidence>
<dbReference type="Proteomes" id="UP000053342">
    <property type="component" value="Unassembled WGS sequence"/>
</dbReference>
<reference evidence="8 9" key="1">
    <citation type="submission" date="2015-01" db="EMBL/GenBank/DDBJ databases">
        <title>The Genome Sequence of Exophiala oligosperma CBS72588.</title>
        <authorList>
            <consortium name="The Broad Institute Genomics Platform"/>
            <person name="Cuomo C."/>
            <person name="de Hoog S."/>
            <person name="Gorbushina A."/>
            <person name="Stielow B."/>
            <person name="Teixiera M."/>
            <person name="Abouelleil A."/>
            <person name="Chapman S.B."/>
            <person name="Priest M."/>
            <person name="Young S.K."/>
            <person name="Wortman J."/>
            <person name="Nusbaum C."/>
            <person name="Birren B."/>
        </authorList>
    </citation>
    <scope>NUCLEOTIDE SEQUENCE [LARGE SCALE GENOMIC DNA]</scope>
    <source>
        <strain evidence="8 9">CBS 72588</strain>
    </source>
</reference>
<evidence type="ECO:0000259" key="7">
    <source>
        <dbReference type="Pfam" id="PF04082"/>
    </source>
</evidence>
<dbReference type="GO" id="GO:0005634">
    <property type="term" value="C:nucleus"/>
    <property type="evidence" value="ECO:0007669"/>
    <property type="project" value="UniProtKB-SubCell"/>
</dbReference>
<dbReference type="PANTHER" id="PTHR47338:SF5">
    <property type="entry name" value="ZN(II)2CYS6 TRANSCRIPTION FACTOR (EUROFUNG)"/>
    <property type="match status" value="1"/>
</dbReference>
<dbReference type="Pfam" id="PF04082">
    <property type="entry name" value="Fungal_trans"/>
    <property type="match status" value="1"/>
</dbReference>
<sequence>MKNWFKAVEPLSPRASKLVGAIQPLRCLSLTSPAGFTPRALFLEQLENDRRSVNMFLLVSMLAISARFTPPLCKRFGSSRQASEFFAEIAHIMIADEMWETCLENAQAFFLLGMADWGKGDRARSSINMGIAVRMAGVLRLHREETYNLPPDASATDVVNAERARRTFWVIQNHDNLYTQKHLPASFAKTDITTLLPSSEDDFAFGRVPLVRAALAGTMPARQNSSLVLLPSRSLFATLVQAHDFWGTIARDFSQDEENANTSVEMQPWVPDSRYRKVTESLNQWEQNMPVEHRWSAWNLRGFKAQHVELAYLSIVSIMKLNHIVPRRLYLESIVAKLLGHRATATDNAPQDFWEQMSFELFSNVWQLYDIIDAFFTTRSSDDGFPAMLAFCVYICGSLASYLVRWPQLCRELSASASKILNRALEILSTLEEKWPTVHDWTLVLRKLAEQPASRDSEALSDVTSQGSFLNSAAATTSQTPRMTPRTTPRTVTRSSHERIAEPHTTAFNASGHKSGDNHPQHHHSQPVADRQSPLRSVASMGQQQQQQPQAPLATNYLDLLSDTAALGSDRPRLQLIEPFHGNRSTAGPQPSGSQQPFSLPDFSTFEMLHDSFDNDMADFVHGYVHMGWGDWQV</sequence>
<dbReference type="InterPro" id="IPR007219">
    <property type="entry name" value="XnlR_reg_dom"/>
</dbReference>
<dbReference type="STRING" id="215243.A0A0D2CFN4"/>
<evidence type="ECO:0000256" key="4">
    <source>
        <dbReference type="ARBA" id="ARBA00023163"/>
    </source>
</evidence>
<dbReference type="RefSeq" id="XP_016268933.1">
    <property type="nucleotide sequence ID" value="XM_016401880.1"/>
</dbReference>
<accession>A0A0D2CFN4</accession>
<evidence type="ECO:0000256" key="1">
    <source>
        <dbReference type="ARBA" id="ARBA00004123"/>
    </source>
</evidence>
<dbReference type="GO" id="GO:0003677">
    <property type="term" value="F:DNA binding"/>
    <property type="evidence" value="ECO:0007669"/>
    <property type="project" value="InterPro"/>
</dbReference>
<dbReference type="GeneID" id="27353356"/>
<proteinExistence type="predicted"/>
<keyword evidence="4" id="KW-0804">Transcription</keyword>
<comment type="subcellular location">
    <subcellularLocation>
        <location evidence="1">Nucleus</location>
    </subcellularLocation>
</comment>
<dbReference type="CDD" id="cd12148">
    <property type="entry name" value="fungal_TF_MHR"/>
    <property type="match status" value="1"/>
</dbReference>
<protein>
    <recommendedName>
        <fullName evidence="7">Xylanolytic transcriptional activator regulatory domain-containing protein</fullName>
    </recommendedName>
</protein>
<evidence type="ECO:0000256" key="5">
    <source>
        <dbReference type="ARBA" id="ARBA00023242"/>
    </source>
</evidence>
<dbReference type="InterPro" id="IPR050815">
    <property type="entry name" value="TF_fung"/>
</dbReference>
<keyword evidence="3" id="KW-0805">Transcription regulation</keyword>
<dbReference type="GO" id="GO:0008270">
    <property type="term" value="F:zinc ion binding"/>
    <property type="evidence" value="ECO:0007669"/>
    <property type="project" value="InterPro"/>
</dbReference>
<evidence type="ECO:0000256" key="6">
    <source>
        <dbReference type="SAM" id="MobiDB-lite"/>
    </source>
</evidence>
<evidence type="ECO:0000313" key="8">
    <source>
        <dbReference type="EMBL" id="KIW48717.1"/>
    </source>
</evidence>
<evidence type="ECO:0000256" key="2">
    <source>
        <dbReference type="ARBA" id="ARBA00022723"/>
    </source>
</evidence>
<dbReference type="HOGENOM" id="CLU_431493_0_0_1"/>
<feature type="domain" description="Xylanolytic transcriptional activator regulatory" evidence="7">
    <location>
        <begin position="39"/>
        <end position="202"/>
    </location>
</feature>
<dbReference type="GO" id="GO:0006351">
    <property type="term" value="P:DNA-templated transcription"/>
    <property type="evidence" value="ECO:0007669"/>
    <property type="project" value="InterPro"/>
</dbReference>
<organism evidence="8 9">
    <name type="scientific">Exophiala oligosperma</name>
    <dbReference type="NCBI Taxonomy" id="215243"/>
    <lineage>
        <taxon>Eukaryota</taxon>
        <taxon>Fungi</taxon>
        <taxon>Dikarya</taxon>
        <taxon>Ascomycota</taxon>
        <taxon>Pezizomycotina</taxon>
        <taxon>Eurotiomycetes</taxon>
        <taxon>Chaetothyriomycetidae</taxon>
        <taxon>Chaetothyriales</taxon>
        <taxon>Herpotrichiellaceae</taxon>
        <taxon>Exophiala</taxon>
    </lineage>
</organism>
<gene>
    <name evidence="8" type="ORF">PV06_01282</name>
</gene>
<feature type="compositionally biased region" description="Low complexity" evidence="6">
    <location>
        <begin position="476"/>
        <end position="494"/>
    </location>
</feature>
<name>A0A0D2CFN4_9EURO</name>
<keyword evidence="5" id="KW-0539">Nucleus</keyword>
<dbReference type="PANTHER" id="PTHR47338">
    <property type="entry name" value="ZN(II)2CYS6 TRANSCRIPTION FACTOR (EUROFUNG)-RELATED"/>
    <property type="match status" value="1"/>
</dbReference>
<feature type="region of interest" description="Disordered" evidence="6">
    <location>
        <begin position="470"/>
        <end position="551"/>
    </location>
</feature>
<keyword evidence="2" id="KW-0479">Metal-binding</keyword>
<keyword evidence="9" id="KW-1185">Reference proteome</keyword>
<evidence type="ECO:0000313" key="9">
    <source>
        <dbReference type="Proteomes" id="UP000053342"/>
    </source>
</evidence>
<dbReference type="OrthoDB" id="4121103at2759"/>
<dbReference type="GO" id="GO:0000981">
    <property type="term" value="F:DNA-binding transcription factor activity, RNA polymerase II-specific"/>
    <property type="evidence" value="ECO:0007669"/>
    <property type="project" value="InterPro"/>
</dbReference>